<dbReference type="EMBL" id="VSWC01000158">
    <property type="protein sequence ID" value="KAA1073440.1"/>
    <property type="molecule type" value="Genomic_DNA"/>
</dbReference>
<feature type="region of interest" description="Disordered" evidence="1">
    <location>
        <begin position="46"/>
        <end position="85"/>
    </location>
</feature>
<proteinExistence type="predicted"/>
<gene>
    <name evidence="2" type="ORF">PGT21_012267</name>
    <name evidence="3" type="ORF">PGTUg99_021279</name>
</gene>
<dbReference type="AlphaFoldDB" id="A0A5B0R8U5"/>
<protein>
    <submittedName>
        <fullName evidence="3">Uncharacterized protein</fullName>
    </submittedName>
</protein>
<organism evidence="3 5">
    <name type="scientific">Puccinia graminis f. sp. tritici</name>
    <dbReference type="NCBI Taxonomy" id="56615"/>
    <lineage>
        <taxon>Eukaryota</taxon>
        <taxon>Fungi</taxon>
        <taxon>Dikarya</taxon>
        <taxon>Basidiomycota</taxon>
        <taxon>Pucciniomycotina</taxon>
        <taxon>Pucciniomycetes</taxon>
        <taxon>Pucciniales</taxon>
        <taxon>Pucciniaceae</taxon>
        <taxon>Puccinia</taxon>
    </lineage>
</organism>
<evidence type="ECO:0000256" key="1">
    <source>
        <dbReference type="SAM" id="MobiDB-lite"/>
    </source>
</evidence>
<dbReference type="EMBL" id="VDEP01000236">
    <property type="protein sequence ID" value="KAA1122030.1"/>
    <property type="molecule type" value="Genomic_DNA"/>
</dbReference>
<evidence type="ECO:0000313" key="5">
    <source>
        <dbReference type="Proteomes" id="UP000325313"/>
    </source>
</evidence>
<evidence type="ECO:0000313" key="4">
    <source>
        <dbReference type="Proteomes" id="UP000324748"/>
    </source>
</evidence>
<accession>A0A5B0R8U5</accession>
<keyword evidence="4" id="KW-1185">Reference proteome</keyword>
<comment type="caution">
    <text evidence="3">The sequence shown here is derived from an EMBL/GenBank/DDBJ whole genome shotgun (WGS) entry which is preliminary data.</text>
</comment>
<dbReference type="Proteomes" id="UP000324748">
    <property type="component" value="Unassembled WGS sequence"/>
</dbReference>
<evidence type="ECO:0000313" key="3">
    <source>
        <dbReference type="EMBL" id="KAA1122030.1"/>
    </source>
</evidence>
<sequence>MITRNNTTANNIIPLSDPKAIIKAGNAKKRRSKQLSAQSIAPLRLRLDTTTRIMSDTVPPTRSQEQPANSTHDSTRTTNGTDMSTPKEWFKAVLKVQHSAITQAQEDCQQALEDC</sequence>
<name>A0A5B0R8U5_PUCGR</name>
<dbReference type="Proteomes" id="UP000325313">
    <property type="component" value="Unassembled WGS sequence"/>
</dbReference>
<reference evidence="4 5" key="1">
    <citation type="submission" date="2019-05" db="EMBL/GenBank/DDBJ databases">
        <title>Emergence of the Ug99 lineage of the wheat stem rust pathogen through somatic hybridization.</title>
        <authorList>
            <person name="Li F."/>
            <person name="Upadhyaya N.M."/>
            <person name="Sperschneider J."/>
            <person name="Matny O."/>
            <person name="Nguyen-Phuc H."/>
            <person name="Mago R."/>
            <person name="Raley C."/>
            <person name="Miller M.E."/>
            <person name="Silverstein K.A.T."/>
            <person name="Henningsen E."/>
            <person name="Hirsch C.D."/>
            <person name="Visser B."/>
            <person name="Pretorius Z.A."/>
            <person name="Steffenson B.J."/>
            <person name="Schwessinger B."/>
            <person name="Dodds P.N."/>
            <person name="Figueroa M."/>
        </authorList>
    </citation>
    <scope>NUCLEOTIDE SEQUENCE [LARGE SCALE GENOMIC DNA]</scope>
    <source>
        <strain evidence="2">21-0</strain>
        <strain evidence="3 5">Ug99</strain>
    </source>
</reference>
<feature type="compositionally biased region" description="Polar residues" evidence="1">
    <location>
        <begin position="48"/>
        <end position="84"/>
    </location>
</feature>
<evidence type="ECO:0000313" key="2">
    <source>
        <dbReference type="EMBL" id="KAA1073440.1"/>
    </source>
</evidence>